<dbReference type="EMBL" id="KN838630">
    <property type="protein sequence ID" value="KIK00238.1"/>
    <property type="molecule type" value="Genomic_DNA"/>
</dbReference>
<gene>
    <name evidence="1" type="ORF">K443DRAFT_100803</name>
</gene>
<dbReference type="HOGENOM" id="CLU_1073890_0_0_1"/>
<accession>A0A0C9XWD1</accession>
<dbReference type="AlphaFoldDB" id="A0A0C9XWD1"/>
<reference evidence="2" key="2">
    <citation type="submission" date="2015-01" db="EMBL/GenBank/DDBJ databases">
        <title>Evolutionary Origins and Diversification of the Mycorrhizal Mutualists.</title>
        <authorList>
            <consortium name="DOE Joint Genome Institute"/>
            <consortium name="Mycorrhizal Genomics Consortium"/>
            <person name="Kohler A."/>
            <person name="Kuo A."/>
            <person name="Nagy L.G."/>
            <person name="Floudas D."/>
            <person name="Copeland A."/>
            <person name="Barry K.W."/>
            <person name="Cichocki N."/>
            <person name="Veneault-Fourrey C."/>
            <person name="LaButti K."/>
            <person name="Lindquist E.A."/>
            <person name="Lipzen A."/>
            <person name="Lundell T."/>
            <person name="Morin E."/>
            <person name="Murat C."/>
            <person name="Riley R."/>
            <person name="Ohm R."/>
            <person name="Sun H."/>
            <person name="Tunlid A."/>
            <person name="Henrissat B."/>
            <person name="Grigoriev I.V."/>
            <person name="Hibbett D.S."/>
            <person name="Martin F."/>
        </authorList>
    </citation>
    <scope>NUCLEOTIDE SEQUENCE [LARGE SCALE GENOMIC DNA]</scope>
    <source>
        <strain evidence="2">LaAM-08-1</strain>
    </source>
</reference>
<dbReference type="OrthoDB" id="10398645at2759"/>
<evidence type="ECO:0000313" key="1">
    <source>
        <dbReference type="EMBL" id="KIK00238.1"/>
    </source>
</evidence>
<evidence type="ECO:0000313" key="2">
    <source>
        <dbReference type="Proteomes" id="UP000054477"/>
    </source>
</evidence>
<keyword evidence="2" id="KW-1185">Reference proteome</keyword>
<dbReference type="Proteomes" id="UP000054477">
    <property type="component" value="Unassembled WGS sequence"/>
</dbReference>
<reference evidence="1 2" key="1">
    <citation type="submission" date="2014-04" db="EMBL/GenBank/DDBJ databases">
        <authorList>
            <consortium name="DOE Joint Genome Institute"/>
            <person name="Kuo A."/>
            <person name="Kohler A."/>
            <person name="Nagy L.G."/>
            <person name="Floudas D."/>
            <person name="Copeland A."/>
            <person name="Barry K.W."/>
            <person name="Cichocki N."/>
            <person name="Veneault-Fourrey C."/>
            <person name="LaButti K."/>
            <person name="Lindquist E.A."/>
            <person name="Lipzen A."/>
            <person name="Lundell T."/>
            <person name="Morin E."/>
            <person name="Murat C."/>
            <person name="Sun H."/>
            <person name="Tunlid A."/>
            <person name="Henrissat B."/>
            <person name="Grigoriev I.V."/>
            <person name="Hibbett D.S."/>
            <person name="Martin F."/>
            <person name="Nordberg H.P."/>
            <person name="Cantor M.N."/>
            <person name="Hua S.X."/>
        </authorList>
    </citation>
    <scope>NUCLEOTIDE SEQUENCE [LARGE SCALE GENOMIC DNA]</scope>
    <source>
        <strain evidence="1 2">LaAM-08-1</strain>
    </source>
</reference>
<protein>
    <submittedName>
        <fullName evidence="1">Uncharacterized protein</fullName>
    </submittedName>
</protein>
<sequence length="259" mass="30430">MWLARSRLAPLSVEISELPDVFVDEVVSLLISKVHRWRFLWLRLEERDLFNRLLDLPDDAAPMLNGIVLKISGNVITNGSDIPSTLPLIISKFRELRQLSLTDATGLNLSFGPTPAMIIPWQQMTHIKLSDSIFVPCLRSVTLRTHCDPATNNFRDYLVFKEFLRRTPQLKHLFLEDFFYEVQHTLTYANLEAVRCVPSVHFKVSEWAYNQLHRRSEVENMEFKLDPFVLRYYVGWTSRPDMELGHDLPRDWKRAFWDL</sequence>
<name>A0A0C9XWD1_9AGAR</name>
<proteinExistence type="predicted"/>
<organism evidence="1 2">
    <name type="scientific">Laccaria amethystina LaAM-08-1</name>
    <dbReference type="NCBI Taxonomy" id="1095629"/>
    <lineage>
        <taxon>Eukaryota</taxon>
        <taxon>Fungi</taxon>
        <taxon>Dikarya</taxon>
        <taxon>Basidiomycota</taxon>
        <taxon>Agaricomycotina</taxon>
        <taxon>Agaricomycetes</taxon>
        <taxon>Agaricomycetidae</taxon>
        <taxon>Agaricales</taxon>
        <taxon>Agaricineae</taxon>
        <taxon>Hydnangiaceae</taxon>
        <taxon>Laccaria</taxon>
    </lineage>
</organism>